<keyword evidence="8" id="KW-1185">Reference proteome</keyword>
<feature type="transmembrane region" description="Helical" evidence="6">
    <location>
        <begin position="311"/>
        <end position="331"/>
    </location>
</feature>
<proteinExistence type="predicted"/>
<accession>A0ABT7F115</accession>
<evidence type="ECO:0000256" key="4">
    <source>
        <dbReference type="ARBA" id="ARBA00022989"/>
    </source>
</evidence>
<dbReference type="RefSeq" id="WP_284481109.1">
    <property type="nucleotide sequence ID" value="NZ_JASNJD010000007.1"/>
</dbReference>
<feature type="transmembrane region" description="Helical" evidence="6">
    <location>
        <begin position="56"/>
        <end position="75"/>
    </location>
</feature>
<feature type="transmembrane region" description="Helical" evidence="6">
    <location>
        <begin position="191"/>
        <end position="207"/>
    </location>
</feature>
<evidence type="ECO:0000313" key="8">
    <source>
        <dbReference type="Proteomes" id="UP001243757"/>
    </source>
</evidence>
<evidence type="ECO:0000313" key="7">
    <source>
        <dbReference type="EMBL" id="MDK3018295.1"/>
    </source>
</evidence>
<organism evidence="7 8">
    <name type="scientific">Pseudodonghicola flavimaris</name>
    <dbReference type="NCBI Taxonomy" id="3050036"/>
    <lineage>
        <taxon>Bacteria</taxon>
        <taxon>Pseudomonadati</taxon>
        <taxon>Pseudomonadota</taxon>
        <taxon>Alphaproteobacteria</taxon>
        <taxon>Rhodobacterales</taxon>
        <taxon>Paracoccaceae</taxon>
        <taxon>Pseudodonghicola</taxon>
    </lineage>
</organism>
<feature type="transmembrane region" description="Helical" evidence="6">
    <location>
        <begin position="157"/>
        <end position="179"/>
    </location>
</feature>
<dbReference type="PANTHER" id="PTHR30482:SF10">
    <property type="entry name" value="HIGH-AFFINITY BRANCHED-CHAIN AMINO ACID TRANSPORT PROTEIN BRAE"/>
    <property type="match status" value="1"/>
</dbReference>
<feature type="transmembrane region" description="Helical" evidence="6">
    <location>
        <begin position="7"/>
        <end position="23"/>
    </location>
</feature>
<feature type="transmembrane region" description="Helical" evidence="6">
    <location>
        <begin position="29"/>
        <end position="49"/>
    </location>
</feature>
<dbReference type="EMBL" id="JASNJD010000007">
    <property type="protein sequence ID" value="MDK3018295.1"/>
    <property type="molecule type" value="Genomic_DNA"/>
</dbReference>
<feature type="transmembrane region" description="Helical" evidence="6">
    <location>
        <begin position="119"/>
        <end position="137"/>
    </location>
</feature>
<name>A0ABT7F115_9RHOB</name>
<keyword evidence="5 6" id="KW-0472">Membrane</keyword>
<dbReference type="InterPro" id="IPR001851">
    <property type="entry name" value="ABC_transp_permease"/>
</dbReference>
<gene>
    <name evidence="7" type="ORF">QO033_11455</name>
</gene>
<evidence type="ECO:0000256" key="1">
    <source>
        <dbReference type="ARBA" id="ARBA00004651"/>
    </source>
</evidence>
<comment type="subcellular location">
    <subcellularLocation>
        <location evidence="1">Cell membrane</location>
        <topology evidence="1">Multi-pass membrane protein</topology>
    </subcellularLocation>
</comment>
<reference evidence="7 8" key="1">
    <citation type="submission" date="2023-05" db="EMBL/GenBank/DDBJ databases">
        <title>Pseudodonghicola sp. nov.</title>
        <authorList>
            <person name="Huang J."/>
        </authorList>
    </citation>
    <scope>NUCLEOTIDE SEQUENCE [LARGE SCALE GENOMIC DNA]</scope>
    <source>
        <strain evidence="7 8">IC7</strain>
    </source>
</reference>
<evidence type="ECO:0000256" key="6">
    <source>
        <dbReference type="SAM" id="Phobius"/>
    </source>
</evidence>
<evidence type="ECO:0000256" key="3">
    <source>
        <dbReference type="ARBA" id="ARBA00022692"/>
    </source>
</evidence>
<evidence type="ECO:0000256" key="2">
    <source>
        <dbReference type="ARBA" id="ARBA00022475"/>
    </source>
</evidence>
<feature type="transmembrane region" description="Helical" evidence="6">
    <location>
        <begin position="260"/>
        <end position="281"/>
    </location>
</feature>
<dbReference type="Proteomes" id="UP001243757">
    <property type="component" value="Unassembled WGS sequence"/>
</dbReference>
<feature type="transmembrane region" description="Helical" evidence="6">
    <location>
        <begin position="343"/>
        <end position="362"/>
    </location>
</feature>
<sequence>MNESLKNTALFLLVAVLIVITGVSQSWNAALLILNMGLVSAIMAIGVNLQWGFAGLFNVGVMGFVALGGLAVVLVSTDPVSEGWSAGGWQILLGLVLGAATITAAVLAYGRLPKGRTRALAVLAILVVGFFVYRAVFDPGVEAVEAINPAGAGNIGGLGLPVLLAWPAGGLLAAGAAWLIGKTALGLRSDYLAIATMGIAEIIIAVMKNEDWLARGVKNVVGLPRPLPYEIDLQNDAGFVASAANLGLDPVTASTLYVKLGYSLLFLVVLLMLLWMAQMALKSPWGRMMRAIRDNEIAAEAMGKDVTRRHLQVFVLGSAICGMAGAMMTTLDGQLTPGTYQPLRFTFLIWVMVIVGGSGNNFGAILGAMLIWFLWVQVEPIGLWLMQVITAGLPDGSALKAHLIDSAAHMRLLTMGVLLLVVLRFSPRGLIPEK</sequence>
<dbReference type="Pfam" id="PF02653">
    <property type="entry name" value="BPD_transp_2"/>
    <property type="match status" value="1"/>
</dbReference>
<comment type="caution">
    <text evidence="7">The sequence shown here is derived from an EMBL/GenBank/DDBJ whole genome shotgun (WGS) entry which is preliminary data.</text>
</comment>
<dbReference type="CDD" id="cd06581">
    <property type="entry name" value="TM_PBP1_LivM_like"/>
    <property type="match status" value="1"/>
</dbReference>
<feature type="transmembrane region" description="Helical" evidence="6">
    <location>
        <begin position="87"/>
        <end position="107"/>
    </location>
</feature>
<keyword evidence="4 6" id="KW-1133">Transmembrane helix</keyword>
<protein>
    <submittedName>
        <fullName evidence="7">Branched-chain amino acid ABC transporter permease</fullName>
    </submittedName>
</protein>
<dbReference type="InterPro" id="IPR043428">
    <property type="entry name" value="LivM-like"/>
</dbReference>
<feature type="transmembrane region" description="Helical" evidence="6">
    <location>
        <begin position="369"/>
        <end position="389"/>
    </location>
</feature>
<feature type="transmembrane region" description="Helical" evidence="6">
    <location>
        <begin position="409"/>
        <end position="426"/>
    </location>
</feature>
<keyword evidence="3 6" id="KW-0812">Transmembrane</keyword>
<keyword evidence="2" id="KW-1003">Cell membrane</keyword>
<evidence type="ECO:0000256" key="5">
    <source>
        <dbReference type="ARBA" id="ARBA00023136"/>
    </source>
</evidence>
<dbReference type="PANTHER" id="PTHR30482">
    <property type="entry name" value="HIGH-AFFINITY BRANCHED-CHAIN AMINO ACID TRANSPORT SYSTEM PERMEASE"/>
    <property type="match status" value="1"/>
</dbReference>